<feature type="domain" description="TonB-dependent receptor-like beta-barrel" evidence="11">
    <location>
        <begin position="432"/>
        <end position="859"/>
    </location>
</feature>
<keyword evidence="3 8" id="KW-1134">Transmembrane beta strand</keyword>
<dbReference type="SUPFAM" id="SSF56935">
    <property type="entry name" value="Porins"/>
    <property type="match status" value="1"/>
</dbReference>
<sequence>MKKNLLLVTWLVLFSLVSVAQNRTITGTVTDKSDGQSVPGVTIQVKGTNLGSQTNQEGKYSLSIPSDAKTLTFQYIGYITREVALGASNVVNIALEQDSKQLGEVVVTALGISREKKALGYAVTDLKGDELKRSGEVNIIEALSAKSAGVQVTSSAGTPGASSKVVLRAPATITGEVQPLIIVDGVPIDNTTTQSTAGDYPFNQNLSGVNNSNRAIDLNPDDIESVTILKGPAAAALYGARAGNGAIVYTTKRGKNKKGLGVTLGQTIEIANVTDLPERQSIYAQGTIQNGVPTYVTADPGPDNLYNTADDVSAGTSASWGPLISSVAGIASHDNASTFFETSTSYTTNVSVDGGSDKVTFRFGVGNTNQNGVVPGTDFKRTSFRLTADGYIKDWLKIGGTANYIKSAGQRVQNGSTLGGVMLGLMRMPASFDINPYTFNNGFQRTYFGLGYDNPYYTSYENPFNDNVNRVLGNIYLSYLGKPWFNVTYKLGIDSYSDDRRQVFAISSFGNDAADQTGQVNYNTITNRDIYSDLIFTGSGNIAKDWTLNYTAGHNITNKNFGSLYSRGTVLSIPNFYDLSNAANLYSSTLKTRQYTWALFGQLDFSFRNMLFISLAGRNEWSSTFGTAKNNFFYPSANLSWVFSETFKLPEWFSFGKLRYAYAQSGISPEPYQAKTYLKVPILTDGFTNGLSFPYGGVSGFGYSLSNIGSSDLKPERQIANELGVNLKFIDNRINLDITGYNQESKDVLLFRPLASSSGFGSVYGNSARLRNKGLEIEASGDLFKGDGFNWNLGITWSKNKSEVLELADGVDQFEIESGFGDPGAYAIVGQPLGMLYGTKWARDANKNLLVDESGLPFLDPQFGILGNPWPDWTGGIRNTFSYKGVSLNVLFDIRHGGAIWNGTRARLNRIGRSEASADRERTYIVPGVKADGTPNDISISAFDYYNFYLGDNGAAAEQMIEDVNWFRVRELTLSYTFRPKPWEKYVNSIGVNVTARNLFLNTNYHGVDPETSLTGAGSNIQGFDYFNNPGSRSFIFGINIGF</sequence>
<evidence type="ECO:0000256" key="9">
    <source>
        <dbReference type="RuleBase" id="RU003357"/>
    </source>
</evidence>
<comment type="caution">
    <text evidence="13">The sequence shown here is derived from an EMBL/GenBank/DDBJ whole genome shotgun (WGS) entry which is preliminary data.</text>
</comment>
<dbReference type="AlphaFoldDB" id="A0A2S5A360"/>
<name>A0A2S5A360_9SPHI</name>
<evidence type="ECO:0000256" key="10">
    <source>
        <dbReference type="SAM" id="SignalP"/>
    </source>
</evidence>
<evidence type="ECO:0000256" key="7">
    <source>
        <dbReference type="ARBA" id="ARBA00023237"/>
    </source>
</evidence>
<reference evidence="13 14" key="1">
    <citation type="submission" date="2018-01" db="EMBL/GenBank/DDBJ databases">
        <authorList>
            <person name="Gaut B.S."/>
            <person name="Morton B.R."/>
            <person name="Clegg M.T."/>
            <person name="Duvall M.R."/>
        </authorList>
    </citation>
    <scope>NUCLEOTIDE SEQUENCE [LARGE SCALE GENOMIC DNA]</scope>
    <source>
        <strain evidence="13 14">HR-AV</strain>
    </source>
</reference>
<dbReference type="InterPro" id="IPR012910">
    <property type="entry name" value="Plug_dom"/>
</dbReference>
<keyword evidence="7 8" id="KW-0998">Cell outer membrane</keyword>
<feature type="signal peptide" evidence="10">
    <location>
        <begin position="1"/>
        <end position="20"/>
    </location>
</feature>
<dbReference type="SUPFAM" id="SSF49464">
    <property type="entry name" value="Carboxypeptidase regulatory domain-like"/>
    <property type="match status" value="1"/>
</dbReference>
<dbReference type="EMBL" id="PQVF01000005">
    <property type="protein sequence ID" value="POY36954.1"/>
    <property type="molecule type" value="Genomic_DNA"/>
</dbReference>
<comment type="similarity">
    <text evidence="8 9">Belongs to the TonB-dependent receptor family.</text>
</comment>
<keyword evidence="5 9" id="KW-0798">TonB box</keyword>
<dbReference type="OrthoDB" id="9768177at2"/>
<evidence type="ECO:0000256" key="4">
    <source>
        <dbReference type="ARBA" id="ARBA00022692"/>
    </source>
</evidence>
<dbReference type="Pfam" id="PF13715">
    <property type="entry name" value="CarbopepD_reg_2"/>
    <property type="match status" value="1"/>
</dbReference>
<dbReference type="InterPro" id="IPR023997">
    <property type="entry name" value="TonB-dep_OMP_SusC/RagA_CS"/>
</dbReference>
<evidence type="ECO:0000259" key="11">
    <source>
        <dbReference type="Pfam" id="PF00593"/>
    </source>
</evidence>
<dbReference type="Gene3D" id="2.60.40.1120">
    <property type="entry name" value="Carboxypeptidase-like, regulatory domain"/>
    <property type="match status" value="1"/>
</dbReference>
<protein>
    <recommendedName>
        <fullName evidence="15">SusC/RagA family TonB-linked outer membrane protein</fullName>
    </recommendedName>
</protein>
<dbReference type="RefSeq" id="WP_103788564.1">
    <property type="nucleotide sequence ID" value="NZ_PQVF01000005.1"/>
</dbReference>
<evidence type="ECO:0000313" key="14">
    <source>
        <dbReference type="Proteomes" id="UP000236893"/>
    </source>
</evidence>
<dbReference type="InterPro" id="IPR023996">
    <property type="entry name" value="TonB-dep_OMP_SusC/RagA"/>
</dbReference>
<evidence type="ECO:0000256" key="6">
    <source>
        <dbReference type="ARBA" id="ARBA00023136"/>
    </source>
</evidence>
<dbReference type="InterPro" id="IPR037066">
    <property type="entry name" value="Plug_dom_sf"/>
</dbReference>
<dbReference type="InterPro" id="IPR008969">
    <property type="entry name" value="CarboxyPept-like_regulatory"/>
</dbReference>
<accession>A0A2S5A360</accession>
<comment type="subcellular location">
    <subcellularLocation>
        <location evidence="1 8">Cell outer membrane</location>
        <topology evidence="1 8">Multi-pass membrane protein</topology>
    </subcellularLocation>
</comment>
<evidence type="ECO:0000256" key="1">
    <source>
        <dbReference type="ARBA" id="ARBA00004571"/>
    </source>
</evidence>
<dbReference type="NCBIfam" id="TIGR04057">
    <property type="entry name" value="SusC_RagA_signa"/>
    <property type="match status" value="1"/>
</dbReference>
<gene>
    <name evidence="13" type="ORF">C3K47_07775</name>
</gene>
<feature type="chain" id="PRO_5015465865" description="SusC/RagA family TonB-linked outer membrane protein" evidence="10">
    <location>
        <begin position="21"/>
        <end position="1043"/>
    </location>
</feature>
<evidence type="ECO:0000256" key="8">
    <source>
        <dbReference type="PROSITE-ProRule" id="PRU01360"/>
    </source>
</evidence>
<keyword evidence="6 8" id="KW-0472">Membrane</keyword>
<dbReference type="GO" id="GO:0009279">
    <property type="term" value="C:cell outer membrane"/>
    <property type="evidence" value="ECO:0007669"/>
    <property type="project" value="UniProtKB-SubCell"/>
</dbReference>
<evidence type="ECO:0008006" key="15">
    <source>
        <dbReference type="Google" id="ProtNLM"/>
    </source>
</evidence>
<evidence type="ECO:0000259" key="12">
    <source>
        <dbReference type="Pfam" id="PF07715"/>
    </source>
</evidence>
<evidence type="ECO:0000256" key="3">
    <source>
        <dbReference type="ARBA" id="ARBA00022452"/>
    </source>
</evidence>
<evidence type="ECO:0000256" key="2">
    <source>
        <dbReference type="ARBA" id="ARBA00022448"/>
    </source>
</evidence>
<proteinExistence type="inferred from homology"/>
<dbReference type="InterPro" id="IPR039426">
    <property type="entry name" value="TonB-dep_rcpt-like"/>
</dbReference>
<keyword evidence="4 8" id="KW-0812">Transmembrane</keyword>
<dbReference type="Pfam" id="PF00593">
    <property type="entry name" value="TonB_dep_Rec_b-barrel"/>
    <property type="match status" value="1"/>
</dbReference>
<dbReference type="Gene3D" id="2.40.170.20">
    <property type="entry name" value="TonB-dependent receptor, beta-barrel domain"/>
    <property type="match status" value="1"/>
</dbReference>
<keyword evidence="2 8" id="KW-0813">Transport</keyword>
<dbReference type="Pfam" id="PF07715">
    <property type="entry name" value="Plug"/>
    <property type="match status" value="1"/>
</dbReference>
<feature type="domain" description="TonB-dependent receptor plug" evidence="12">
    <location>
        <begin position="117"/>
        <end position="246"/>
    </location>
</feature>
<dbReference type="NCBIfam" id="TIGR04056">
    <property type="entry name" value="OMP_RagA_SusC"/>
    <property type="match status" value="1"/>
</dbReference>
<keyword evidence="10" id="KW-0732">Signal</keyword>
<dbReference type="InterPro" id="IPR036942">
    <property type="entry name" value="Beta-barrel_TonB_sf"/>
</dbReference>
<dbReference type="PROSITE" id="PS52016">
    <property type="entry name" value="TONB_DEPENDENT_REC_3"/>
    <property type="match status" value="1"/>
</dbReference>
<dbReference type="Gene3D" id="2.170.130.10">
    <property type="entry name" value="TonB-dependent receptor, plug domain"/>
    <property type="match status" value="1"/>
</dbReference>
<evidence type="ECO:0000256" key="5">
    <source>
        <dbReference type="ARBA" id="ARBA00023077"/>
    </source>
</evidence>
<dbReference type="Proteomes" id="UP000236893">
    <property type="component" value="Unassembled WGS sequence"/>
</dbReference>
<keyword evidence="14" id="KW-1185">Reference proteome</keyword>
<dbReference type="InterPro" id="IPR000531">
    <property type="entry name" value="Beta-barrel_TonB"/>
</dbReference>
<evidence type="ECO:0000313" key="13">
    <source>
        <dbReference type="EMBL" id="POY36954.1"/>
    </source>
</evidence>
<organism evidence="13 14">
    <name type="scientific">Solitalea longa</name>
    <dbReference type="NCBI Taxonomy" id="2079460"/>
    <lineage>
        <taxon>Bacteria</taxon>
        <taxon>Pseudomonadati</taxon>
        <taxon>Bacteroidota</taxon>
        <taxon>Sphingobacteriia</taxon>
        <taxon>Sphingobacteriales</taxon>
        <taxon>Sphingobacteriaceae</taxon>
        <taxon>Solitalea</taxon>
    </lineage>
</organism>